<sequence length="64" mass="7262">MAEEKGEIEADEEEAAEGITELRMMDVEERSCPPRRPAHKIPPAYGEAMKGALTMMTRRWKNAD</sequence>
<gene>
    <name evidence="2" type="ORF">Cni_G24582</name>
</gene>
<protein>
    <submittedName>
        <fullName evidence="2">Uncharacterized protein</fullName>
    </submittedName>
</protein>
<evidence type="ECO:0000313" key="2">
    <source>
        <dbReference type="EMBL" id="WOL15801.1"/>
    </source>
</evidence>
<name>A0AAQ3QK87_9LILI</name>
<dbReference type="Proteomes" id="UP001327560">
    <property type="component" value="Chromosome 8"/>
</dbReference>
<evidence type="ECO:0000313" key="3">
    <source>
        <dbReference type="Proteomes" id="UP001327560"/>
    </source>
</evidence>
<organism evidence="2 3">
    <name type="scientific">Canna indica</name>
    <name type="common">Indian-shot</name>
    <dbReference type="NCBI Taxonomy" id="4628"/>
    <lineage>
        <taxon>Eukaryota</taxon>
        <taxon>Viridiplantae</taxon>
        <taxon>Streptophyta</taxon>
        <taxon>Embryophyta</taxon>
        <taxon>Tracheophyta</taxon>
        <taxon>Spermatophyta</taxon>
        <taxon>Magnoliopsida</taxon>
        <taxon>Liliopsida</taxon>
        <taxon>Zingiberales</taxon>
        <taxon>Cannaceae</taxon>
        <taxon>Canna</taxon>
    </lineage>
</organism>
<keyword evidence="3" id="KW-1185">Reference proteome</keyword>
<proteinExistence type="predicted"/>
<accession>A0AAQ3QK87</accession>
<dbReference type="AlphaFoldDB" id="A0AAQ3QK87"/>
<evidence type="ECO:0000256" key="1">
    <source>
        <dbReference type="SAM" id="MobiDB-lite"/>
    </source>
</evidence>
<feature type="region of interest" description="Disordered" evidence="1">
    <location>
        <begin position="1"/>
        <end position="20"/>
    </location>
</feature>
<reference evidence="2 3" key="1">
    <citation type="submission" date="2023-10" db="EMBL/GenBank/DDBJ databases">
        <title>Chromosome-scale genome assembly provides insights into flower coloration mechanisms of Canna indica.</title>
        <authorList>
            <person name="Li C."/>
        </authorList>
    </citation>
    <scope>NUCLEOTIDE SEQUENCE [LARGE SCALE GENOMIC DNA]</scope>
    <source>
        <tissue evidence="2">Flower</tissue>
    </source>
</reference>
<dbReference type="EMBL" id="CP136897">
    <property type="protein sequence ID" value="WOL15801.1"/>
    <property type="molecule type" value="Genomic_DNA"/>
</dbReference>